<evidence type="ECO:0000313" key="3">
    <source>
        <dbReference type="EMBL" id="VFK70647.1"/>
    </source>
</evidence>
<feature type="domain" description="Condensation" evidence="1">
    <location>
        <begin position="3"/>
        <end position="118"/>
    </location>
</feature>
<gene>
    <name evidence="2" type="ORF">BECKUNK1418G_GA0071005_10272</name>
    <name evidence="3" type="ORF">BECKUNK1418H_GA0071006_103434</name>
</gene>
<dbReference type="InterPro" id="IPR001242">
    <property type="entry name" value="Condensation_dom"/>
</dbReference>
<accession>A0A451AXN2</accession>
<organism evidence="3">
    <name type="scientific">Candidatus Kentrum sp. UNK</name>
    <dbReference type="NCBI Taxonomy" id="2126344"/>
    <lineage>
        <taxon>Bacteria</taxon>
        <taxon>Pseudomonadati</taxon>
        <taxon>Pseudomonadota</taxon>
        <taxon>Gammaproteobacteria</taxon>
        <taxon>Candidatus Kentrum</taxon>
    </lineage>
</organism>
<dbReference type="EMBL" id="CAADFZ010000027">
    <property type="protein sequence ID" value="VFK62767.1"/>
    <property type="molecule type" value="Genomic_DNA"/>
</dbReference>
<name>A0A451AXN2_9GAMM</name>
<sequence length="133" mass="15267">MGFAEEHRVSVFHVILGAFYCYFTRTGQREDFGLGLFTLNRNTAEFKQTAGMFTKASPAWFRFGLDLNFAELVKEISKELQKDYRHQRLPISEITRQTGLDGHRVFDLTLSYAKHDYDANFNGNAQTGDMNLG</sequence>
<evidence type="ECO:0000313" key="2">
    <source>
        <dbReference type="EMBL" id="VFK62767.1"/>
    </source>
</evidence>
<dbReference type="EMBL" id="CAADGD010000034">
    <property type="protein sequence ID" value="VFK70647.1"/>
    <property type="molecule type" value="Genomic_DNA"/>
</dbReference>
<dbReference type="SUPFAM" id="SSF52777">
    <property type="entry name" value="CoA-dependent acyltransferases"/>
    <property type="match status" value="1"/>
</dbReference>
<dbReference type="Gene3D" id="3.30.559.30">
    <property type="entry name" value="Nonribosomal peptide synthetase, condensation domain"/>
    <property type="match status" value="1"/>
</dbReference>
<dbReference type="AlphaFoldDB" id="A0A451AXN2"/>
<dbReference type="GO" id="GO:0003824">
    <property type="term" value="F:catalytic activity"/>
    <property type="evidence" value="ECO:0007669"/>
    <property type="project" value="InterPro"/>
</dbReference>
<reference evidence="3" key="1">
    <citation type="submission" date="2019-02" db="EMBL/GenBank/DDBJ databases">
        <authorList>
            <person name="Gruber-Vodicka R. H."/>
            <person name="Seah K. B. B."/>
        </authorList>
    </citation>
    <scope>NUCLEOTIDE SEQUENCE</scope>
    <source>
        <strain evidence="3">BECK_BY19</strain>
        <strain evidence="2">BECK_BY8</strain>
    </source>
</reference>
<protein>
    <submittedName>
        <fullName evidence="3">Condensation domain-containing protein</fullName>
    </submittedName>
</protein>
<proteinExistence type="predicted"/>
<evidence type="ECO:0000259" key="1">
    <source>
        <dbReference type="Pfam" id="PF00668"/>
    </source>
</evidence>
<dbReference type="Pfam" id="PF00668">
    <property type="entry name" value="Condensation"/>
    <property type="match status" value="1"/>
</dbReference>